<reference evidence="7" key="1">
    <citation type="submission" date="2010-03" db="EMBL/GenBank/DDBJ databases">
        <title>Complete sequence of Mobiluncus curtisii ATCC 43063.</title>
        <authorList>
            <person name="Muzny D."/>
            <person name="Qin X."/>
            <person name="Deng J."/>
            <person name="Jiang H."/>
            <person name="Liu Y."/>
            <person name="Qu J."/>
            <person name="Song X.-Z."/>
            <person name="Zhang L."/>
            <person name="Thornton R."/>
            <person name="Coyle M."/>
            <person name="Francisco L."/>
            <person name="Jackson L."/>
            <person name="Javaid M."/>
            <person name="Korchina V."/>
            <person name="Kovar C."/>
            <person name="Mata R."/>
            <person name="Mathew T."/>
            <person name="Ngo R."/>
            <person name="Nguyen L."/>
            <person name="Nguyen N."/>
            <person name="Okwuonu G."/>
            <person name="Ongeri F."/>
            <person name="Pham C."/>
            <person name="Simmons D."/>
            <person name="Wilczek-Boney K."/>
            <person name="Hale W."/>
            <person name="Jakkamsetti A."/>
            <person name="Pham P."/>
            <person name="Ruth R."/>
            <person name="San Lucas F."/>
            <person name="Warren J."/>
            <person name="Zhang J."/>
            <person name="Zhao Z."/>
            <person name="Zhou C."/>
            <person name="Zhu D."/>
            <person name="Lee S."/>
            <person name="Bess C."/>
            <person name="Blankenburg K."/>
            <person name="Forbes L."/>
            <person name="Fu Q."/>
            <person name="Gubbala S."/>
            <person name="Hirani K."/>
            <person name="Jayaseelan J.C."/>
            <person name="Lara F."/>
            <person name="Munidasa M."/>
            <person name="Palculict T."/>
            <person name="Patil S."/>
            <person name="Pu L.-L."/>
            <person name="Saada N."/>
            <person name="Tang L."/>
            <person name="Weissenberger G."/>
            <person name="Zhu Y."/>
            <person name="Hemphill L."/>
            <person name="Shang Y."/>
            <person name="Youmans B."/>
            <person name="Ayvaz T."/>
            <person name="Ross M."/>
            <person name="Santibanez J."/>
            <person name="Aqrawi P."/>
            <person name="Gross S."/>
            <person name="Joshi V."/>
            <person name="Fowler G."/>
            <person name="Nazareth L."/>
            <person name="Reid J."/>
            <person name="Worley K."/>
            <person name="Petrosino J."/>
            <person name="Highlander S."/>
            <person name="Gibbs R."/>
            <person name="Gibbs R."/>
        </authorList>
    </citation>
    <scope>NUCLEOTIDE SEQUENCE [LARGE SCALE GENOMIC DNA]</scope>
    <source>
        <strain evidence="7">ATCC 43553</strain>
    </source>
</reference>
<evidence type="ECO:0000259" key="4">
    <source>
        <dbReference type="PROSITE" id="PS51077"/>
    </source>
</evidence>
<evidence type="ECO:0000256" key="1">
    <source>
        <dbReference type="ARBA" id="ARBA00023015"/>
    </source>
</evidence>
<keyword evidence="3" id="KW-0804">Transcription</keyword>
<dbReference type="GO" id="GO:0045892">
    <property type="term" value="P:negative regulation of DNA-templated transcription"/>
    <property type="evidence" value="ECO:0007669"/>
    <property type="project" value="TreeGrafter"/>
</dbReference>
<dbReference type="PANTHER" id="PTHR30136:SF35">
    <property type="entry name" value="HTH-TYPE TRANSCRIPTIONAL REGULATOR RV1719"/>
    <property type="match status" value="1"/>
</dbReference>
<organism evidence="6 7">
    <name type="scientific">Achromobacter piechaudii ATCC 43553</name>
    <dbReference type="NCBI Taxonomy" id="742159"/>
    <lineage>
        <taxon>Bacteria</taxon>
        <taxon>Pseudomonadati</taxon>
        <taxon>Pseudomonadota</taxon>
        <taxon>Betaproteobacteria</taxon>
        <taxon>Burkholderiales</taxon>
        <taxon>Alcaligenaceae</taxon>
        <taxon>Achromobacter</taxon>
    </lineage>
</organism>
<evidence type="ECO:0000256" key="2">
    <source>
        <dbReference type="ARBA" id="ARBA00023125"/>
    </source>
</evidence>
<evidence type="ECO:0000256" key="3">
    <source>
        <dbReference type="ARBA" id="ARBA00023163"/>
    </source>
</evidence>
<dbReference type="Proteomes" id="UP000004510">
    <property type="component" value="Unassembled WGS sequence"/>
</dbReference>
<name>D4XC10_9BURK</name>
<dbReference type="PATRIC" id="fig|742159.3.peg.3975"/>
<evidence type="ECO:0000313" key="7">
    <source>
        <dbReference type="Proteomes" id="UP000004510"/>
    </source>
</evidence>
<dbReference type="eggNOG" id="COG1414">
    <property type="taxonomic scope" value="Bacteria"/>
</dbReference>
<dbReference type="Gene3D" id="3.30.450.40">
    <property type="match status" value="1"/>
</dbReference>
<dbReference type="InterPro" id="IPR050707">
    <property type="entry name" value="HTH_MetabolicPath_Reg"/>
</dbReference>
<dbReference type="InterPro" id="IPR014757">
    <property type="entry name" value="Tscrpt_reg_IclR_C"/>
</dbReference>
<dbReference type="GO" id="GO:0003677">
    <property type="term" value="F:DNA binding"/>
    <property type="evidence" value="ECO:0007669"/>
    <property type="project" value="UniProtKB-KW"/>
</dbReference>
<feature type="domain" description="HTH iclR-type" evidence="4">
    <location>
        <begin position="14"/>
        <end position="77"/>
    </location>
</feature>
<dbReference type="PROSITE" id="PS51077">
    <property type="entry name" value="HTH_ICLR"/>
    <property type="match status" value="1"/>
</dbReference>
<dbReference type="SUPFAM" id="SSF55781">
    <property type="entry name" value="GAF domain-like"/>
    <property type="match status" value="1"/>
</dbReference>
<evidence type="ECO:0000313" key="6">
    <source>
        <dbReference type="EMBL" id="EFF75628.1"/>
    </source>
</evidence>
<keyword evidence="1" id="KW-0805">Transcription regulation</keyword>
<gene>
    <name evidence="6" type="ORF">HMPREF0004_3007</name>
</gene>
<dbReference type="PROSITE" id="PS51078">
    <property type="entry name" value="ICLR_ED"/>
    <property type="match status" value="1"/>
</dbReference>
<dbReference type="GO" id="GO:0003700">
    <property type="term" value="F:DNA-binding transcription factor activity"/>
    <property type="evidence" value="ECO:0007669"/>
    <property type="project" value="TreeGrafter"/>
</dbReference>
<protein>
    <submittedName>
        <fullName evidence="6">Transcriptional regulator, IclR family, C-terminal domain protein</fullName>
    </submittedName>
</protein>
<dbReference type="Gene3D" id="1.10.10.10">
    <property type="entry name" value="Winged helix-like DNA-binding domain superfamily/Winged helix DNA-binding domain"/>
    <property type="match status" value="1"/>
</dbReference>
<dbReference type="InterPro" id="IPR036390">
    <property type="entry name" value="WH_DNA-bd_sf"/>
</dbReference>
<dbReference type="InterPro" id="IPR036388">
    <property type="entry name" value="WH-like_DNA-bd_sf"/>
</dbReference>
<sequence length="256" mass="28438">MFHVLISLDRAMSVKTALRVIEIIETFAREKRALPLSELARLLDVPVSSCLALIRTLTGLGYLYETGRRQGYYPTGRLLAMAQRIARADPVLDRVYPSLAELRDATRETVVFAKLTQDSRVVYLDVLDSPHTIRYAPVAGEFKDVHANSLGKALLSLMDAAGRQAFLEGTPMTRYNERTLVTPQALEDDLARSRQRGWFMNSGESIADVGAIAWPVTLSGEHYAISVGGPIYRIEPQQEAYARILRAACTALEQQA</sequence>
<dbReference type="Pfam" id="PF01614">
    <property type="entry name" value="IclR_C"/>
    <property type="match status" value="1"/>
</dbReference>
<proteinExistence type="predicted"/>
<dbReference type="HOGENOM" id="CLU_062618_6_2_4"/>
<dbReference type="PANTHER" id="PTHR30136">
    <property type="entry name" value="HELIX-TURN-HELIX TRANSCRIPTIONAL REGULATOR, ICLR FAMILY"/>
    <property type="match status" value="1"/>
</dbReference>
<feature type="domain" description="IclR-ED" evidence="5">
    <location>
        <begin position="77"/>
        <end position="256"/>
    </location>
</feature>
<dbReference type="SUPFAM" id="SSF46785">
    <property type="entry name" value="Winged helix' DNA-binding domain"/>
    <property type="match status" value="1"/>
</dbReference>
<dbReference type="Pfam" id="PF09339">
    <property type="entry name" value="HTH_IclR"/>
    <property type="match status" value="1"/>
</dbReference>
<accession>D4XC10</accession>
<dbReference type="InterPro" id="IPR005471">
    <property type="entry name" value="Tscrpt_reg_IclR_N"/>
</dbReference>
<dbReference type="InterPro" id="IPR029016">
    <property type="entry name" value="GAF-like_dom_sf"/>
</dbReference>
<dbReference type="EMBL" id="ADMS01000066">
    <property type="protein sequence ID" value="EFF75628.1"/>
    <property type="molecule type" value="Genomic_DNA"/>
</dbReference>
<dbReference type="SMART" id="SM00346">
    <property type="entry name" value="HTH_ICLR"/>
    <property type="match status" value="1"/>
</dbReference>
<keyword evidence="2" id="KW-0238">DNA-binding</keyword>
<evidence type="ECO:0000259" key="5">
    <source>
        <dbReference type="PROSITE" id="PS51078"/>
    </source>
</evidence>
<comment type="caution">
    <text evidence="6">The sequence shown here is derived from an EMBL/GenBank/DDBJ whole genome shotgun (WGS) entry which is preliminary data.</text>
</comment>
<dbReference type="AlphaFoldDB" id="D4XC10"/>